<evidence type="ECO:0000259" key="2">
    <source>
        <dbReference type="Pfam" id="PF03732"/>
    </source>
</evidence>
<dbReference type="CDD" id="cd00303">
    <property type="entry name" value="retropepsin_like"/>
    <property type="match status" value="1"/>
</dbReference>
<feature type="compositionally biased region" description="Basic and acidic residues" evidence="1">
    <location>
        <begin position="384"/>
        <end position="395"/>
    </location>
</feature>
<evidence type="ECO:0000313" key="4">
    <source>
        <dbReference type="Proteomes" id="UP001567538"/>
    </source>
</evidence>
<dbReference type="Gene3D" id="2.40.70.10">
    <property type="entry name" value="Acid Proteases"/>
    <property type="match status" value="1"/>
</dbReference>
<feature type="compositionally biased region" description="Low complexity" evidence="1">
    <location>
        <begin position="459"/>
        <end position="476"/>
    </location>
</feature>
<dbReference type="AlphaFoldDB" id="A0ABD1HWG4"/>
<protein>
    <recommendedName>
        <fullName evidence="2">Retrotransposon gag domain-containing protein</fullName>
    </recommendedName>
</protein>
<organism evidence="3 4">
    <name type="scientific">Salvia divinorum</name>
    <name type="common">Maria pastora</name>
    <name type="synonym">Diviner's sage</name>
    <dbReference type="NCBI Taxonomy" id="28513"/>
    <lineage>
        <taxon>Eukaryota</taxon>
        <taxon>Viridiplantae</taxon>
        <taxon>Streptophyta</taxon>
        <taxon>Embryophyta</taxon>
        <taxon>Tracheophyta</taxon>
        <taxon>Spermatophyta</taxon>
        <taxon>Magnoliopsida</taxon>
        <taxon>eudicotyledons</taxon>
        <taxon>Gunneridae</taxon>
        <taxon>Pentapetalae</taxon>
        <taxon>asterids</taxon>
        <taxon>lamiids</taxon>
        <taxon>Lamiales</taxon>
        <taxon>Lamiaceae</taxon>
        <taxon>Nepetoideae</taxon>
        <taxon>Mentheae</taxon>
        <taxon>Salviinae</taxon>
        <taxon>Salvia</taxon>
        <taxon>Salvia subgen. Calosphace</taxon>
    </lineage>
</organism>
<dbReference type="InterPro" id="IPR021109">
    <property type="entry name" value="Peptidase_aspartic_dom_sf"/>
</dbReference>
<feature type="compositionally biased region" description="Low complexity" evidence="1">
    <location>
        <begin position="1030"/>
        <end position="1042"/>
    </location>
</feature>
<dbReference type="Pfam" id="PF03732">
    <property type="entry name" value="Retrotrans_gag"/>
    <property type="match status" value="1"/>
</dbReference>
<reference evidence="3 4" key="1">
    <citation type="submission" date="2024-06" db="EMBL/GenBank/DDBJ databases">
        <title>A chromosome level genome sequence of Diviner's sage (Salvia divinorum).</title>
        <authorList>
            <person name="Ford S.A."/>
            <person name="Ro D.-K."/>
            <person name="Ness R.W."/>
            <person name="Phillips M.A."/>
        </authorList>
    </citation>
    <scope>NUCLEOTIDE SEQUENCE [LARGE SCALE GENOMIC DNA]</scope>
    <source>
        <strain evidence="3">SAF-2024a</strain>
        <tissue evidence="3">Leaf</tissue>
    </source>
</reference>
<accession>A0ABD1HWG4</accession>
<name>A0ABD1HWG4_SALDI</name>
<evidence type="ECO:0000256" key="1">
    <source>
        <dbReference type="SAM" id="MobiDB-lite"/>
    </source>
</evidence>
<feature type="compositionally biased region" description="Basic and acidic residues" evidence="1">
    <location>
        <begin position="971"/>
        <end position="998"/>
    </location>
</feature>
<dbReference type="Proteomes" id="UP001567538">
    <property type="component" value="Unassembled WGS sequence"/>
</dbReference>
<comment type="caution">
    <text evidence="3">The sequence shown here is derived from an EMBL/GenBank/DDBJ whole genome shotgun (WGS) entry which is preliminary data.</text>
</comment>
<dbReference type="PANTHER" id="PTHR33067">
    <property type="entry name" value="RNA-DIRECTED DNA POLYMERASE-RELATED"/>
    <property type="match status" value="1"/>
</dbReference>
<keyword evidence="4" id="KW-1185">Reference proteome</keyword>
<gene>
    <name evidence="3" type="ORF">AAHA92_10960</name>
</gene>
<dbReference type="InterPro" id="IPR005162">
    <property type="entry name" value="Retrotrans_gag_dom"/>
</dbReference>
<sequence>MRRDQRFGRWYNEKNWRDTESNWRIREIATPVTTRSGLSIAGPSCVSFGSEEKTDLPLQVKVESDLFSDVEKAKAMAHNMEDDPEIGSLNTHLSGEPAQAIVVSEGQAGIEVKNNVLAVMPHFYGRKVDNTYVFLHEFCKLCGIQKRPAGSTEEEYRLRTLPFALKGEADTWFMRLPPNSIRTWADFKSLFLDYFFSATKTNALKKEIQGATQEGDETLSMYWSRFKGMLDAGPNYRMTEVEIFNNFYEGMTSESKDLVNSSSGGDFSRLRVSEAKMIINRMIDVKKAYDNPRAQSNRRTPVHAATDQAEDKMEARMDNFEKAILNALEKNKQPALAEKCQAPLGQEEAFGQYGQAMEEYHQINAVGNWNPGGHWNQNGGWVPKQRDAPWREHPNFRWSEPSSIPPPQQPSNAQQSEERPPWSNRNNEGQSNWNRGPGNQPNWSSRNAQNQYVPLHQRGQQGSPSQGLSGQYNQNQGPGGNVHHPQGGGAYNSQQGHGNLQYNQGPGFNQQGAGSNHQYSRQQNRHIDDLVGDLLNTQQNLQSNMMSNNEVVHRLQDAQQEQKAAMDMLNRQLSQIATSLNEMRGNEGKIPATVKIPGKENVNMISLRSSRSKETDKLIKGTGQAGNLQREDLRAPLPKSTDPFFLGLERAAEEKESERKKEVLLPEGISEIKIIDEVSAVIQEEFPSKHADPGMFTLPITMGGEKIDNAICDLGASINILPLSVYQKMKGMKIVHTEREIQLADGSCISPEGILENAIVQVHNFFYPADFHVIKMTDAESAGSSRVLLGRPFLKTAKALRDVFAGTICLNYHGKKYTFGVDRITLSLNMEELNVVSIAKPLVQESSEEEKVKENFEADRIEELEKEAVGWLTNVETQGLTDQELYEAMMSFCQVPKTAKPEGRCQEKGTAKLPKLKEQDLLTIDRGVSTKVVHTEAVCNVVPEERVKTRKLYSDCKDKFGSIPRMEAAEKIKKKKAIEQENKNDSEKGGVSKADGKMGNKMAPEEEGNEVSIPLAERSRGEMNNSGNSTLPLTNPTTPRPATGKRQGKLQLQKSVGLRLDAHGSVGQCTEETSSCRAEKMEAKRQKIGQGMLFFRSRLTMMPRKWKPEWTKPFNIGALRADQAVGPRGSPFYSEFFIIYCLERISKNRSGLCVVREIQLRMTPLSFI</sequence>
<feature type="domain" description="Retrotransposon gag" evidence="2">
    <location>
        <begin position="162"/>
        <end position="252"/>
    </location>
</feature>
<evidence type="ECO:0000313" key="3">
    <source>
        <dbReference type="EMBL" id="KAL1560788.1"/>
    </source>
</evidence>
<feature type="compositionally biased region" description="Polar residues" evidence="1">
    <location>
        <begin position="491"/>
        <end position="522"/>
    </location>
</feature>
<feature type="compositionally biased region" description="Polar residues" evidence="1">
    <location>
        <begin position="423"/>
        <end position="452"/>
    </location>
</feature>
<proteinExistence type="predicted"/>
<dbReference type="EMBL" id="JBEAFC010000004">
    <property type="protein sequence ID" value="KAL1560788.1"/>
    <property type="molecule type" value="Genomic_DNA"/>
</dbReference>
<feature type="region of interest" description="Disordered" evidence="1">
    <location>
        <begin position="971"/>
        <end position="1047"/>
    </location>
</feature>
<feature type="region of interest" description="Disordered" evidence="1">
    <location>
        <begin position="375"/>
        <end position="522"/>
    </location>
</feature>
<dbReference type="PANTHER" id="PTHR33067:SF9">
    <property type="entry name" value="RNA-DIRECTED DNA POLYMERASE"/>
    <property type="match status" value="1"/>
</dbReference>